<accession>A0A0D8ZPC5</accession>
<keyword evidence="2" id="KW-1185">Reference proteome</keyword>
<reference evidence="1 2" key="1">
    <citation type="submission" date="2015-02" db="EMBL/GenBank/DDBJ databases">
        <title>Draft genome of a novel marine cyanobacterium (Chroococcales) isolated from South Atlantic Ocean.</title>
        <authorList>
            <person name="Rigonato J."/>
            <person name="Alvarenga D.O."/>
            <person name="Branco L.H."/>
            <person name="Varani A.M."/>
            <person name="Brandini F.P."/>
            <person name="Fiore M.F."/>
        </authorList>
    </citation>
    <scope>NUCLEOTIDE SEQUENCE [LARGE SCALE GENOMIC DNA]</scope>
    <source>
        <strain evidence="1 2">CENA595</strain>
    </source>
</reference>
<comment type="caution">
    <text evidence="1">The sequence shown here is derived from an EMBL/GenBank/DDBJ whole genome shotgun (WGS) entry which is preliminary data.</text>
</comment>
<gene>
    <name evidence="1" type="ORF">UH38_16935</name>
</gene>
<proteinExistence type="predicted"/>
<dbReference type="Proteomes" id="UP000032452">
    <property type="component" value="Unassembled WGS sequence"/>
</dbReference>
<dbReference type="EMBL" id="JYON01000020">
    <property type="protein sequence ID" value="KJH70595.1"/>
    <property type="molecule type" value="Genomic_DNA"/>
</dbReference>
<dbReference type="AlphaFoldDB" id="A0A0D8ZPC5"/>
<organism evidence="1 2">
    <name type="scientific">Aliterella atlantica CENA595</name>
    <dbReference type="NCBI Taxonomy" id="1618023"/>
    <lineage>
        <taxon>Bacteria</taxon>
        <taxon>Bacillati</taxon>
        <taxon>Cyanobacteriota</taxon>
        <taxon>Cyanophyceae</taxon>
        <taxon>Chroococcidiopsidales</taxon>
        <taxon>Aliterellaceae</taxon>
        <taxon>Aliterella</taxon>
    </lineage>
</organism>
<protein>
    <submittedName>
        <fullName evidence="1">Uncharacterized protein</fullName>
    </submittedName>
</protein>
<sequence>MINMLTTSEPKSNPLHRLARFVSTEAAAVMFDIQQAEIYRVERWANIVYVHAKGISRFVSYADFPPSLAVASPTDKDFSYWRRRWKKRQQEQQKRQAPPFWIEFFARKLDSAISIVDLRTWGELIGTIKFSFREDSLQLLRASYSDRQFLLL</sequence>
<name>A0A0D8ZPC5_9CYAN</name>
<evidence type="ECO:0000313" key="1">
    <source>
        <dbReference type="EMBL" id="KJH70595.1"/>
    </source>
</evidence>
<evidence type="ECO:0000313" key="2">
    <source>
        <dbReference type="Proteomes" id="UP000032452"/>
    </source>
</evidence>